<protein>
    <submittedName>
        <fullName evidence="6">Transcriptional regulator, LysR family</fullName>
    </submittedName>
</protein>
<dbReference type="PANTHER" id="PTHR30537:SF5">
    <property type="entry name" value="HTH-TYPE TRANSCRIPTIONAL ACTIVATOR TTDR-RELATED"/>
    <property type="match status" value="1"/>
</dbReference>
<dbReference type="InterPro" id="IPR036388">
    <property type="entry name" value="WH-like_DNA-bd_sf"/>
</dbReference>
<dbReference type="GO" id="GO:0003700">
    <property type="term" value="F:DNA-binding transcription factor activity"/>
    <property type="evidence" value="ECO:0007669"/>
    <property type="project" value="InterPro"/>
</dbReference>
<dbReference type="InterPro" id="IPR036390">
    <property type="entry name" value="WH_DNA-bd_sf"/>
</dbReference>
<dbReference type="InterPro" id="IPR058163">
    <property type="entry name" value="LysR-type_TF_proteobact-type"/>
</dbReference>
<dbReference type="SUPFAM" id="SSF46785">
    <property type="entry name" value="Winged helix' DNA-binding domain"/>
    <property type="match status" value="1"/>
</dbReference>
<evidence type="ECO:0000313" key="7">
    <source>
        <dbReference type="Proteomes" id="UP000064967"/>
    </source>
</evidence>
<dbReference type="PROSITE" id="PS50931">
    <property type="entry name" value="HTH_LYSR"/>
    <property type="match status" value="1"/>
</dbReference>
<dbReference type="Gene3D" id="3.40.190.290">
    <property type="match status" value="1"/>
</dbReference>
<dbReference type="InterPro" id="IPR000847">
    <property type="entry name" value="LysR_HTH_N"/>
</dbReference>
<evidence type="ECO:0000256" key="4">
    <source>
        <dbReference type="ARBA" id="ARBA00023163"/>
    </source>
</evidence>
<evidence type="ECO:0000256" key="2">
    <source>
        <dbReference type="ARBA" id="ARBA00023015"/>
    </source>
</evidence>
<dbReference type="InterPro" id="IPR005119">
    <property type="entry name" value="LysR_subst-bd"/>
</dbReference>
<name>A0A0K1Q4K5_9BACT</name>
<dbReference type="GO" id="GO:0006351">
    <property type="term" value="P:DNA-templated transcription"/>
    <property type="evidence" value="ECO:0007669"/>
    <property type="project" value="TreeGrafter"/>
</dbReference>
<dbReference type="Proteomes" id="UP000064967">
    <property type="component" value="Chromosome"/>
</dbReference>
<organism evidence="6 7">
    <name type="scientific">Labilithrix luteola</name>
    <dbReference type="NCBI Taxonomy" id="1391654"/>
    <lineage>
        <taxon>Bacteria</taxon>
        <taxon>Pseudomonadati</taxon>
        <taxon>Myxococcota</taxon>
        <taxon>Polyangia</taxon>
        <taxon>Polyangiales</taxon>
        <taxon>Labilitrichaceae</taxon>
        <taxon>Labilithrix</taxon>
    </lineage>
</organism>
<dbReference type="EMBL" id="CP012333">
    <property type="protein sequence ID" value="AKV00320.1"/>
    <property type="molecule type" value="Genomic_DNA"/>
</dbReference>
<dbReference type="Pfam" id="PF00126">
    <property type="entry name" value="HTH_1"/>
    <property type="match status" value="1"/>
</dbReference>
<dbReference type="OrthoDB" id="5416547at2"/>
<keyword evidence="7" id="KW-1185">Reference proteome</keyword>
<dbReference type="PANTHER" id="PTHR30537">
    <property type="entry name" value="HTH-TYPE TRANSCRIPTIONAL REGULATOR"/>
    <property type="match status" value="1"/>
</dbReference>
<dbReference type="STRING" id="1391654.AKJ09_06983"/>
<feature type="domain" description="HTH lysR-type" evidence="5">
    <location>
        <begin position="5"/>
        <end position="62"/>
    </location>
</feature>
<dbReference type="SUPFAM" id="SSF53850">
    <property type="entry name" value="Periplasmic binding protein-like II"/>
    <property type="match status" value="1"/>
</dbReference>
<gene>
    <name evidence="6" type="ORF">AKJ09_06983</name>
</gene>
<reference evidence="6 7" key="1">
    <citation type="submission" date="2015-08" db="EMBL/GenBank/DDBJ databases">
        <authorList>
            <person name="Babu N.S."/>
            <person name="Beckwith C.J."/>
            <person name="Beseler K.G."/>
            <person name="Brison A."/>
            <person name="Carone J.V."/>
            <person name="Caskin T.P."/>
            <person name="Diamond M."/>
            <person name="Durham M.E."/>
            <person name="Foxe J.M."/>
            <person name="Go M."/>
            <person name="Henderson B.A."/>
            <person name="Jones I.B."/>
            <person name="McGettigan J.A."/>
            <person name="Micheletti S.J."/>
            <person name="Nasrallah M.E."/>
            <person name="Ortiz D."/>
            <person name="Piller C.R."/>
            <person name="Privatt S.R."/>
            <person name="Schneider S.L."/>
            <person name="Sharp S."/>
            <person name="Smith T.C."/>
            <person name="Stanton J.D."/>
            <person name="Ullery H.E."/>
            <person name="Wilson R.J."/>
            <person name="Serrano M.G."/>
            <person name="Buck G."/>
            <person name="Lee V."/>
            <person name="Wang Y."/>
            <person name="Carvalho R."/>
            <person name="Voegtly L."/>
            <person name="Shi R."/>
            <person name="Duckworth R."/>
            <person name="Johnson A."/>
            <person name="Loviza R."/>
            <person name="Walstead R."/>
            <person name="Shah Z."/>
            <person name="Kiflezghi M."/>
            <person name="Wade K."/>
            <person name="Ball S.L."/>
            <person name="Bradley K.W."/>
            <person name="Asai D.J."/>
            <person name="Bowman C.A."/>
            <person name="Russell D.A."/>
            <person name="Pope W.H."/>
            <person name="Jacobs-Sera D."/>
            <person name="Hendrix R.W."/>
            <person name="Hatfull G.F."/>
        </authorList>
    </citation>
    <scope>NUCLEOTIDE SEQUENCE [LARGE SCALE GENOMIC DNA]</scope>
    <source>
        <strain evidence="6 7">DSM 27648</strain>
    </source>
</reference>
<dbReference type="Gene3D" id="1.10.10.10">
    <property type="entry name" value="Winged helix-like DNA-binding domain superfamily/Winged helix DNA-binding domain"/>
    <property type="match status" value="1"/>
</dbReference>
<evidence type="ECO:0000256" key="1">
    <source>
        <dbReference type="ARBA" id="ARBA00009437"/>
    </source>
</evidence>
<accession>A0A0K1Q4K5</accession>
<dbReference type="KEGG" id="llu:AKJ09_06983"/>
<evidence type="ECO:0000259" key="5">
    <source>
        <dbReference type="PROSITE" id="PS50931"/>
    </source>
</evidence>
<dbReference type="AlphaFoldDB" id="A0A0K1Q4K5"/>
<sequence>MAKQLDLNTVRVFVAVVDKGSFAGAARALSMPTSNVSRYVAQLEANLGVRLLERSSRRTSVTEAGRVLHQRAKPLLDALEQTGSELTQQQGALRGALKVSLPTELGPQLLAPALAEFAGLHPGIQLECDTVPAGVETVPDDVDVAIVVSRGPAEDSMRVMRPLASLPSVVVASPKLVEQVGLPKRTSDLGKLPCITTAGALKGRPWQFIDDQGELRHVRVSSRYRVNSGKLAQVRALQGLGFAILVEFACRADLDQGHLHRVPLDWQPAPLKLWAAYRSRQYLSARVRALLDLIQRRIENLA</sequence>
<keyword evidence="4" id="KW-0804">Transcription</keyword>
<proteinExistence type="inferred from homology"/>
<dbReference type="RefSeq" id="WP_146651629.1">
    <property type="nucleotide sequence ID" value="NZ_CP012333.1"/>
</dbReference>
<keyword evidence="3" id="KW-0238">DNA-binding</keyword>
<dbReference type="GO" id="GO:0043565">
    <property type="term" value="F:sequence-specific DNA binding"/>
    <property type="evidence" value="ECO:0007669"/>
    <property type="project" value="TreeGrafter"/>
</dbReference>
<dbReference type="CDD" id="cd08422">
    <property type="entry name" value="PBP2_CrgA_like"/>
    <property type="match status" value="1"/>
</dbReference>
<keyword evidence="2" id="KW-0805">Transcription regulation</keyword>
<dbReference type="PATRIC" id="fig|1391654.3.peg.7089"/>
<comment type="similarity">
    <text evidence="1">Belongs to the LysR transcriptional regulatory family.</text>
</comment>
<evidence type="ECO:0000313" key="6">
    <source>
        <dbReference type="EMBL" id="AKV00320.1"/>
    </source>
</evidence>
<dbReference type="Pfam" id="PF03466">
    <property type="entry name" value="LysR_substrate"/>
    <property type="match status" value="1"/>
</dbReference>
<evidence type="ECO:0000256" key="3">
    <source>
        <dbReference type="ARBA" id="ARBA00023125"/>
    </source>
</evidence>
<dbReference type="FunFam" id="1.10.10.10:FF:000001">
    <property type="entry name" value="LysR family transcriptional regulator"/>
    <property type="match status" value="1"/>
</dbReference>